<dbReference type="GO" id="GO:0005634">
    <property type="term" value="C:nucleus"/>
    <property type="evidence" value="ECO:0007669"/>
    <property type="project" value="TreeGrafter"/>
</dbReference>
<accession>A0A9W8LGR5</accession>
<evidence type="ECO:0000313" key="3">
    <source>
        <dbReference type="Proteomes" id="UP001140172"/>
    </source>
</evidence>
<dbReference type="Pfam" id="PF10238">
    <property type="entry name" value="Eapp_C"/>
    <property type="match status" value="1"/>
</dbReference>
<feature type="region of interest" description="Disordered" evidence="1">
    <location>
        <begin position="1"/>
        <end position="31"/>
    </location>
</feature>
<evidence type="ECO:0000256" key="1">
    <source>
        <dbReference type="SAM" id="MobiDB-lite"/>
    </source>
</evidence>
<dbReference type="InterPro" id="IPR019370">
    <property type="entry name" value="E2F-assoc_phosphoprotein"/>
</dbReference>
<sequence length="160" mass="18094">MNIFRRSRSNSLNSNKSIGSSDESNEKHDVEKDELLDSDADDLDAEWVAQNHPGNTDAILSCPSCFTQICFVCQAHTRYDGQYRALSVEHCDIDDAQKYTFDSRGKLQEIDDANGQMSPPPINDKDIYRLVVCGTCKTKVGVIDHEDIYHLFHVIPDIQK</sequence>
<name>A0A9W8LGR5_9FUNG</name>
<evidence type="ECO:0000313" key="2">
    <source>
        <dbReference type="EMBL" id="KAJ2778533.1"/>
    </source>
</evidence>
<dbReference type="EMBL" id="JANBUM010000345">
    <property type="protein sequence ID" value="KAJ2778533.1"/>
    <property type="molecule type" value="Genomic_DNA"/>
</dbReference>
<keyword evidence="3" id="KW-1185">Reference proteome</keyword>
<gene>
    <name evidence="2" type="ORF">GGI15_004153</name>
</gene>
<protein>
    <recommendedName>
        <fullName evidence="4">E2F-associated phosphoprotein</fullName>
    </recommendedName>
</protein>
<dbReference type="PANTHER" id="PTHR15967">
    <property type="entry name" value="E2F-ASSOCIATED PHOSPHOPROTEIN"/>
    <property type="match status" value="1"/>
</dbReference>
<dbReference type="AlphaFoldDB" id="A0A9W8LGR5"/>
<reference evidence="2" key="1">
    <citation type="submission" date="2022-07" db="EMBL/GenBank/DDBJ databases">
        <title>Phylogenomic reconstructions and comparative analyses of Kickxellomycotina fungi.</title>
        <authorList>
            <person name="Reynolds N.K."/>
            <person name="Stajich J.E."/>
            <person name="Barry K."/>
            <person name="Grigoriev I.V."/>
            <person name="Crous P."/>
            <person name="Smith M.E."/>
        </authorList>
    </citation>
    <scope>NUCLEOTIDE SEQUENCE</scope>
    <source>
        <strain evidence="2">BCRC 34489</strain>
    </source>
</reference>
<proteinExistence type="predicted"/>
<dbReference type="PANTHER" id="PTHR15967:SF0">
    <property type="entry name" value="E2F-ASSOCIATED PHOSPHOPROTEIN"/>
    <property type="match status" value="1"/>
</dbReference>
<comment type="caution">
    <text evidence="2">The sequence shown here is derived from an EMBL/GenBank/DDBJ whole genome shotgun (WGS) entry which is preliminary data.</text>
</comment>
<evidence type="ECO:0008006" key="4">
    <source>
        <dbReference type="Google" id="ProtNLM"/>
    </source>
</evidence>
<dbReference type="Proteomes" id="UP001140172">
    <property type="component" value="Unassembled WGS sequence"/>
</dbReference>
<dbReference type="OrthoDB" id="122464at2759"/>
<organism evidence="2 3">
    <name type="scientific">Coemansia interrupta</name>
    <dbReference type="NCBI Taxonomy" id="1126814"/>
    <lineage>
        <taxon>Eukaryota</taxon>
        <taxon>Fungi</taxon>
        <taxon>Fungi incertae sedis</taxon>
        <taxon>Zoopagomycota</taxon>
        <taxon>Kickxellomycotina</taxon>
        <taxon>Kickxellomycetes</taxon>
        <taxon>Kickxellales</taxon>
        <taxon>Kickxellaceae</taxon>
        <taxon>Coemansia</taxon>
    </lineage>
</organism>